<proteinExistence type="predicted"/>
<comment type="caution">
    <text evidence="1">The sequence shown here is derived from an EMBL/GenBank/DDBJ whole genome shotgun (WGS) entry which is preliminary data.</text>
</comment>
<accession>A0A9P8PAZ5</accession>
<organism evidence="1 2">
    <name type="scientific">Ogataea philodendri</name>
    <dbReference type="NCBI Taxonomy" id="1378263"/>
    <lineage>
        <taxon>Eukaryota</taxon>
        <taxon>Fungi</taxon>
        <taxon>Dikarya</taxon>
        <taxon>Ascomycota</taxon>
        <taxon>Saccharomycotina</taxon>
        <taxon>Pichiomycetes</taxon>
        <taxon>Pichiales</taxon>
        <taxon>Pichiaceae</taxon>
        <taxon>Ogataea</taxon>
    </lineage>
</organism>
<name>A0A9P8PAZ5_9ASCO</name>
<dbReference type="RefSeq" id="XP_046062844.1">
    <property type="nucleotide sequence ID" value="XM_046203026.1"/>
</dbReference>
<evidence type="ECO:0000313" key="1">
    <source>
        <dbReference type="EMBL" id="KAH3668430.1"/>
    </source>
</evidence>
<sequence>MSESGRFSVIKEHVCKLDHLDKSNTHDGGLGVVSPSESFNETGNHGDNVFQGSTQRHTGNVTHHSHMEELVGNVEDDDICIRTGIHNIRNGNDVLWELNSWEVLHIFMLSVNDLGQFATLHLFFENPHFHGLVELLRSLSGIFSNNLGNRRSPITRSHDSGTEWLVFRAGSLALSSQLVVHVI</sequence>
<reference evidence="1" key="1">
    <citation type="journal article" date="2021" name="Open Biol.">
        <title>Shared evolutionary footprints suggest mitochondrial oxidative damage underlies multiple complex I losses in fungi.</title>
        <authorList>
            <person name="Schikora-Tamarit M.A."/>
            <person name="Marcet-Houben M."/>
            <person name="Nosek J."/>
            <person name="Gabaldon T."/>
        </authorList>
    </citation>
    <scope>NUCLEOTIDE SEQUENCE</scope>
    <source>
        <strain evidence="1">CBS6075</strain>
    </source>
</reference>
<reference evidence="1" key="2">
    <citation type="submission" date="2021-01" db="EMBL/GenBank/DDBJ databases">
        <authorList>
            <person name="Schikora-Tamarit M.A."/>
        </authorList>
    </citation>
    <scope>NUCLEOTIDE SEQUENCE</scope>
    <source>
        <strain evidence="1">CBS6075</strain>
    </source>
</reference>
<protein>
    <submittedName>
        <fullName evidence="1">Uncharacterized protein</fullName>
    </submittedName>
</protein>
<gene>
    <name evidence="1" type="ORF">OGAPHI_002184</name>
</gene>
<evidence type="ECO:0000313" key="2">
    <source>
        <dbReference type="Proteomes" id="UP000769157"/>
    </source>
</evidence>
<dbReference type="GeneID" id="70234151"/>
<keyword evidence="2" id="KW-1185">Reference proteome</keyword>
<dbReference type="AlphaFoldDB" id="A0A9P8PAZ5"/>
<dbReference type="EMBL" id="JAEUBE010000158">
    <property type="protein sequence ID" value="KAH3668430.1"/>
    <property type="molecule type" value="Genomic_DNA"/>
</dbReference>
<dbReference type="Proteomes" id="UP000769157">
    <property type="component" value="Unassembled WGS sequence"/>
</dbReference>